<dbReference type="Pfam" id="PF00307">
    <property type="entry name" value="CH"/>
    <property type="match status" value="1"/>
</dbReference>
<organism evidence="2">
    <name type="scientific">Helobdella robusta</name>
    <name type="common">Californian leech</name>
    <dbReference type="NCBI Taxonomy" id="6412"/>
    <lineage>
        <taxon>Eukaryota</taxon>
        <taxon>Metazoa</taxon>
        <taxon>Spiralia</taxon>
        <taxon>Lophotrochozoa</taxon>
        <taxon>Annelida</taxon>
        <taxon>Clitellata</taxon>
        <taxon>Hirudinea</taxon>
        <taxon>Rhynchobdellida</taxon>
        <taxon>Glossiphoniidae</taxon>
        <taxon>Helobdella</taxon>
    </lineage>
</organism>
<evidence type="ECO:0000259" key="1">
    <source>
        <dbReference type="PROSITE" id="PS50021"/>
    </source>
</evidence>
<dbReference type="GeneID" id="20196381"/>
<dbReference type="OMA" id="RAHCDGY"/>
<dbReference type="EMBL" id="KB095811">
    <property type="protein sequence ID" value="ESO12739.1"/>
    <property type="molecule type" value="Genomic_DNA"/>
</dbReference>
<dbReference type="STRING" id="6412.T1EII1"/>
<dbReference type="CDD" id="cd21198">
    <property type="entry name" value="CH_EHBP"/>
    <property type="match status" value="1"/>
</dbReference>
<accession>V3VTY4</accession>
<proteinExistence type="predicted"/>
<dbReference type="PANTHER" id="PTHR23167">
    <property type="entry name" value="CALPONIN HOMOLOGY DOMAIN-CONTAINING PROTEIN DDB_G0272472-RELATED"/>
    <property type="match status" value="1"/>
</dbReference>
<gene>
    <name evidence="2" type="ORF">HELRODRAFT_137178</name>
</gene>
<reference evidence="2" key="1">
    <citation type="journal article" date="2013" name="Nature">
        <title>Insights into bilaterian evolution from three spiralian genomes.</title>
        <authorList>
            <person name="Simakov O."/>
            <person name="Marletaz F."/>
            <person name="Cho S.J."/>
            <person name="Edsinger-Gonzales E."/>
            <person name="Havlak P."/>
            <person name="Hellsten U."/>
            <person name="Kuo D.H."/>
            <person name="Larsson T."/>
            <person name="Lv J."/>
            <person name="Arendt D."/>
            <person name="Savage R."/>
            <person name="Osoegawa K."/>
            <person name="de Jong P."/>
            <person name="Grimwood J."/>
            <person name="Chapman J.A."/>
            <person name="Shapiro H."/>
            <person name="Aerts A."/>
            <person name="Otillar R.P."/>
            <person name="Terry A.Y."/>
            <person name="Boore J.L."/>
            <person name="Grigoriev I.V."/>
            <person name="Lindberg D.R."/>
            <person name="Seaver E.C."/>
            <person name="Weisblat D.A."/>
            <person name="Putnam N.H."/>
            <person name="Rokhsar D.S."/>
        </authorList>
    </citation>
    <scope>NUCLEOTIDE SEQUENCE</scope>
</reference>
<dbReference type="SMART" id="SM00033">
    <property type="entry name" value="CH"/>
    <property type="match status" value="1"/>
</dbReference>
<dbReference type="OrthoDB" id="18853at2759"/>
<protein>
    <recommendedName>
        <fullName evidence="1">Calponin-homology (CH) domain-containing protein</fullName>
    </recommendedName>
</protein>
<dbReference type="Gene3D" id="1.10.418.10">
    <property type="entry name" value="Calponin-like domain"/>
    <property type="match status" value="1"/>
</dbReference>
<dbReference type="eggNOG" id="KOG0035">
    <property type="taxonomic scope" value="Eukaryota"/>
</dbReference>
<dbReference type="HOGENOM" id="CLU_040651_2_0_1"/>
<feature type="domain" description="Calponin-homology (CH)" evidence="1">
    <location>
        <begin position="1"/>
        <end position="100"/>
    </location>
</feature>
<dbReference type="SUPFAM" id="SSF47576">
    <property type="entry name" value="Calponin-homology domain, CH-domain"/>
    <property type="match status" value="1"/>
</dbReference>
<evidence type="ECO:0000313" key="2">
    <source>
        <dbReference type="EMBL" id="ESO12739.1"/>
    </source>
</evidence>
<feature type="non-terminal residue" evidence="2">
    <location>
        <position position="101"/>
    </location>
</feature>
<name>V3VTY4_HELRO</name>
<dbReference type="RefSeq" id="XP_009009459.1">
    <property type="nucleotide sequence ID" value="XM_009011211.1"/>
</dbReference>
<dbReference type="InterPro" id="IPR050540">
    <property type="entry name" value="F-actin_Monoox_Mical"/>
</dbReference>
<sequence>LLEWCKEVTQGYRGVKVTNMTTSWRNGMAFCALIHKFRPDLINFDSLSPLDIKSNCKLAFDTAADLGIPKVLEPSDMVLLAVPDKLSVMTYLYQLRSYFTN</sequence>
<dbReference type="PROSITE" id="PS50021">
    <property type="entry name" value="CH"/>
    <property type="match status" value="1"/>
</dbReference>
<dbReference type="PANTHER" id="PTHR23167:SF46">
    <property type="entry name" value="EPS15 HOMOLOGY DOMAIN CONTAINING PROTEIN-BINDING PROTEIN 1, ISOFORM F"/>
    <property type="match status" value="1"/>
</dbReference>
<dbReference type="InterPro" id="IPR001715">
    <property type="entry name" value="CH_dom"/>
</dbReference>
<feature type="non-terminal residue" evidence="2">
    <location>
        <position position="1"/>
    </location>
</feature>
<dbReference type="InterPro" id="IPR036872">
    <property type="entry name" value="CH_dom_sf"/>
</dbReference>